<proteinExistence type="predicted"/>
<organism evidence="1 2">
    <name type="scientific">Primorskyibacter flagellatus</name>
    <dbReference type="NCBI Taxonomy" id="1387277"/>
    <lineage>
        <taxon>Bacteria</taxon>
        <taxon>Pseudomonadati</taxon>
        <taxon>Pseudomonadota</taxon>
        <taxon>Alphaproteobacteria</taxon>
        <taxon>Rhodobacterales</taxon>
        <taxon>Roseobacteraceae</taxon>
        <taxon>Primorskyibacter</taxon>
    </lineage>
</organism>
<protein>
    <submittedName>
        <fullName evidence="1">Uncharacterized protein</fullName>
    </submittedName>
</protein>
<evidence type="ECO:0000313" key="2">
    <source>
        <dbReference type="Proteomes" id="UP000612855"/>
    </source>
</evidence>
<sequence length="63" mass="6895">MAMRGPEAYQQTELGGSCTNAAFSDPDLIDPLPLLFSDLLTLPTYRDVVACRLRYAIAATGFR</sequence>
<dbReference type="EMBL" id="BMFJ01000006">
    <property type="protein sequence ID" value="GGE52682.1"/>
    <property type="molecule type" value="Genomic_DNA"/>
</dbReference>
<evidence type="ECO:0000313" key="1">
    <source>
        <dbReference type="EMBL" id="GGE52682.1"/>
    </source>
</evidence>
<keyword evidence="2" id="KW-1185">Reference proteome</keyword>
<name>A0A917AH79_9RHOB</name>
<reference evidence="2" key="1">
    <citation type="journal article" date="2019" name="Int. J. Syst. Evol. Microbiol.">
        <title>The Global Catalogue of Microorganisms (GCM) 10K type strain sequencing project: providing services to taxonomists for standard genome sequencing and annotation.</title>
        <authorList>
            <consortium name="The Broad Institute Genomics Platform"/>
            <consortium name="The Broad Institute Genome Sequencing Center for Infectious Disease"/>
            <person name="Wu L."/>
            <person name="Ma J."/>
        </authorList>
    </citation>
    <scope>NUCLEOTIDE SEQUENCE [LARGE SCALE GENOMIC DNA]</scope>
    <source>
        <strain evidence="2">CGMCC 1.12664</strain>
    </source>
</reference>
<comment type="caution">
    <text evidence="1">The sequence shown here is derived from an EMBL/GenBank/DDBJ whole genome shotgun (WGS) entry which is preliminary data.</text>
</comment>
<accession>A0A917AH79</accession>
<dbReference type="AlphaFoldDB" id="A0A917AH79"/>
<gene>
    <name evidence="1" type="ORF">GCM10011360_44470</name>
</gene>
<dbReference type="Proteomes" id="UP000612855">
    <property type="component" value="Unassembled WGS sequence"/>
</dbReference>